<dbReference type="RefSeq" id="WP_130522587.1">
    <property type="nucleotide sequence ID" value="NZ_SHLZ01000003.1"/>
</dbReference>
<accession>A0A4Q8LYF7</accession>
<gene>
    <name evidence="2" type="ORF">EA656_02855</name>
</gene>
<proteinExistence type="predicted"/>
<protein>
    <recommendedName>
        <fullName evidence="4">Copper resistance protein</fullName>
    </recommendedName>
</protein>
<keyword evidence="1" id="KW-0732">Signal</keyword>
<dbReference type="EMBL" id="SHMF01000001">
    <property type="protein sequence ID" value="TAA37618.1"/>
    <property type="molecule type" value="Genomic_DNA"/>
</dbReference>
<evidence type="ECO:0000313" key="3">
    <source>
        <dbReference type="Proteomes" id="UP000292087"/>
    </source>
</evidence>
<feature type="signal peptide" evidence="1">
    <location>
        <begin position="1"/>
        <end position="27"/>
    </location>
</feature>
<sequence>MTRRARHRLQIAVLVIVCLLFQQAALAAYLCPMEQMSAQTMAMAEPCAEMGMAQQHDKDNPLLCQKHCNPDHTVTTDTAKLSVPPLALPALILAPVYVQPVSHVTIQADVPIARSDPPPRLRFCSLLI</sequence>
<evidence type="ECO:0008006" key="4">
    <source>
        <dbReference type="Google" id="ProtNLM"/>
    </source>
</evidence>
<dbReference type="Proteomes" id="UP000292087">
    <property type="component" value="Unassembled WGS sequence"/>
</dbReference>
<feature type="chain" id="PRO_5020957867" description="Copper resistance protein" evidence="1">
    <location>
        <begin position="28"/>
        <end position="128"/>
    </location>
</feature>
<comment type="caution">
    <text evidence="2">The sequence shown here is derived from an EMBL/GenBank/DDBJ whole genome shotgun (WGS) entry which is preliminary data.</text>
</comment>
<reference evidence="2 3" key="1">
    <citation type="submission" date="2019-02" db="EMBL/GenBank/DDBJ databases">
        <title>WGS of Pseudoxanthomonas species novum from clinical isolates.</title>
        <authorList>
            <person name="Bernier A.-M."/>
            <person name="Bernard K."/>
            <person name="Vachon A."/>
        </authorList>
    </citation>
    <scope>NUCLEOTIDE SEQUENCE [LARGE SCALE GENOMIC DNA]</scope>
    <source>
        <strain evidence="2 3">NML140781</strain>
    </source>
</reference>
<dbReference type="AlphaFoldDB" id="A0A4Q8LYF7"/>
<evidence type="ECO:0000256" key="1">
    <source>
        <dbReference type="SAM" id="SignalP"/>
    </source>
</evidence>
<organism evidence="2 3">
    <name type="scientific">Pseudoxanthomonas winnipegensis</name>
    <dbReference type="NCBI Taxonomy" id="2480810"/>
    <lineage>
        <taxon>Bacteria</taxon>
        <taxon>Pseudomonadati</taxon>
        <taxon>Pseudomonadota</taxon>
        <taxon>Gammaproteobacteria</taxon>
        <taxon>Lysobacterales</taxon>
        <taxon>Lysobacteraceae</taxon>
        <taxon>Pseudoxanthomonas</taxon>
    </lineage>
</organism>
<name>A0A4Q8LYF7_9GAMM</name>
<evidence type="ECO:0000313" key="2">
    <source>
        <dbReference type="EMBL" id="TAA37618.1"/>
    </source>
</evidence>